<dbReference type="Proteomes" id="UP000000763">
    <property type="component" value="Chromosome 10"/>
</dbReference>
<dbReference type="AlphaFoldDB" id="C7J7Y8"/>
<accession>C7J7Y8</accession>
<proteinExistence type="predicted"/>
<dbReference type="EMBL" id="AP008216">
    <property type="protein sequence ID" value="BAH94753.1"/>
    <property type="molecule type" value="Genomic_DNA"/>
</dbReference>
<reference evidence="2" key="2">
    <citation type="journal article" date="2008" name="Nucleic Acids Res.">
        <title>The rice annotation project database (RAP-DB): 2008 update.</title>
        <authorList>
            <consortium name="The rice annotation project (RAP)"/>
        </authorList>
    </citation>
    <scope>GENOME REANNOTATION</scope>
    <source>
        <strain evidence="2">cv. Nipponbare</strain>
    </source>
</reference>
<dbReference type="KEGG" id="dosa:Os10g0149700"/>
<gene>
    <name evidence="1" type="ordered locus">Os10g0149700</name>
</gene>
<feature type="non-terminal residue" evidence="1">
    <location>
        <position position="1"/>
    </location>
</feature>
<reference evidence="1 2" key="1">
    <citation type="journal article" date="2005" name="Nature">
        <title>The map-based sequence of the rice genome.</title>
        <authorList>
            <consortium name="International rice genome sequencing project (IRGSP)"/>
            <person name="Matsumoto T."/>
            <person name="Wu J."/>
            <person name="Kanamori H."/>
            <person name="Katayose Y."/>
            <person name="Fujisawa M."/>
            <person name="Namiki N."/>
            <person name="Mizuno H."/>
            <person name="Yamamoto K."/>
            <person name="Antonio B.A."/>
            <person name="Baba T."/>
            <person name="Sakata K."/>
            <person name="Nagamura Y."/>
            <person name="Aoki H."/>
            <person name="Arikawa K."/>
            <person name="Arita K."/>
            <person name="Bito T."/>
            <person name="Chiden Y."/>
            <person name="Fujitsuka N."/>
            <person name="Fukunaka R."/>
            <person name="Hamada M."/>
            <person name="Harada C."/>
            <person name="Hayashi A."/>
            <person name="Hijishita S."/>
            <person name="Honda M."/>
            <person name="Hosokawa S."/>
            <person name="Ichikawa Y."/>
            <person name="Idonuma A."/>
            <person name="Iijima M."/>
            <person name="Ikeda M."/>
            <person name="Ikeno M."/>
            <person name="Ito K."/>
            <person name="Ito S."/>
            <person name="Ito T."/>
            <person name="Ito Y."/>
            <person name="Ito Y."/>
            <person name="Iwabuchi A."/>
            <person name="Kamiya K."/>
            <person name="Karasawa W."/>
            <person name="Kurita K."/>
            <person name="Katagiri S."/>
            <person name="Kikuta A."/>
            <person name="Kobayashi H."/>
            <person name="Kobayashi N."/>
            <person name="Machita K."/>
            <person name="Maehara T."/>
            <person name="Masukawa M."/>
            <person name="Mizubayashi T."/>
            <person name="Mukai Y."/>
            <person name="Nagasaki H."/>
            <person name="Nagata Y."/>
            <person name="Naito S."/>
            <person name="Nakashima M."/>
            <person name="Nakama Y."/>
            <person name="Nakamichi Y."/>
            <person name="Nakamura M."/>
            <person name="Meguro A."/>
            <person name="Negishi M."/>
            <person name="Ohta I."/>
            <person name="Ohta T."/>
            <person name="Okamoto M."/>
            <person name="Ono N."/>
            <person name="Saji S."/>
            <person name="Sakaguchi M."/>
            <person name="Sakai K."/>
            <person name="Shibata M."/>
            <person name="Shimokawa T."/>
            <person name="Song J."/>
            <person name="Takazaki Y."/>
            <person name="Terasawa K."/>
            <person name="Tsugane M."/>
            <person name="Tsuji K."/>
            <person name="Ueda S."/>
            <person name="Waki K."/>
            <person name="Yamagata H."/>
            <person name="Yamamoto M."/>
            <person name="Yamamoto S."/>
            <person name="Yamane H."/>
            <person name="Yoshiki S."/>
            <person name="Yoshihara R."/>
            <person name="Yukawa K."/>
            <person name="Zhong H."/>
            <person name="Yano M."/>
            <person name="Yuan Q."/>
            <person name="Ouyang S."/>
            <person name="Liu J."/>
            <person name="Jones K.M."/>
            <person name="Gansberger K."/>
            <person name="Moffat K."/>
            <person name="Hill J."/>
            <person name="Bera J."/>
            <person name="Fadrosh D."/>
            <person name="Jin S."/>
            <person name="Johri S."/>
            <person name="Kim M."/>
            <person name="Overton L."/>
            <person name="Reardon M."/>
            <person name="Tsitrin T."/>
            <person name="Vuong H."/>
            <person name="Weaver B."/>
            <person name="Ciecko A."/>
            <person name="Tallon L."/>
            <person name="Jackson J."/>
            <person name="Pai G."/>
            <person name="Aken S.V."/>
            <person name="Utterback T."/>
            <person name="Reidmuller S."/>
            <person name="Feldblyum T."/>
            <person name="Hsiao J."/>
            <person name="Zismann V."/>
            <person name="Iobst S."/>
            <person name="de Vazeille A.R."/>
            <person name="Buell C.R."/>
            <person name="Ying K."/>
            <person name="Li Y."/>
            <person name="Lu T."/>
            <person name="Huang Y."/>
            <person name="Zhao Q."/>
            <person name="Feng Q."/>
            <person name="Zhang L."/>
            <person name="Zhu J."/>
            <person name="Weng Q."/>
            <person name="Mu J."/>
            <person name="Lu Y."/>
            <person name="Fan D."/>
            <person name="Liu Y."/>
            <person name="Guan J."/>
            <person name="Zhang Y."/>
            <person name="Yu S."/>
            <person name="Liu X."/>
            <person name="Zhang Y."/>
            <person name="Hong G."/>
            <person name="Han B."/>
            <person name="Choisne N."/>
            <person name="Demange N."/>
            <person name="Orjeda G."/>
            <person name="Samain S."/>
            <person name="Cattolico L."/>
            <person name="Pelletier E."/>
            <person name="Couloux A."/>
            <person name="Segurens B."/>
            <person name="Wincker P."/>
            <person name="D'Hont A."/>
            <person name="Scarpelli C."/>
            <person name="Weissenbach J."/>
            <person name="Salanoubat M."/>
            <person name="Quetier F."/>
            <person name="Yu Y."/>
            <person name="Kim H.R."/>
            <person name="Rambo T."/>
            <person name="Currie J."/>
            <person name="Collura K."/>
            <person name="Luo M."/>
            <person name="Yang T."/>
            <person name="Ammiraju J.S.S."/>
            <person name="Engler F."/>
            <person name="Soderlund C."/>
            <person name="Wing R.A."/>
            <person name="Palmer L.E."/>
            <person name="de la Bastide M."/>
            <person name="Spiegel L."/>
            <person name="Nascimento L."/>
            <person name="Zutavern T."/>
            <person name="O'Shaughnessy A."/>
            <person name="Dike S."/>
            <person name="Dedhia N."/>
            <person name="Preston R."/>
            <person name="Balija V."/>
            <person name="McCombie W.R."/>
            <person name="Chow T."/>
            <person name="Chen H."/>
            <person name="Chung M."/>
            <person name="Chen C."/>
            <person name="Shaw J."/>
            <person name="Wu H."/>
            <person name="Hsiao K."/>
            <person name="Chao Y."/>
            <person name="Chu M."/>
            <person name="Cheng C."/>
            <person name="Hour A."/>
            <person name="Lee P."/>
            <person name="Lin S."/>
            <person name="Lin Y."/>
            <person name="Liou J."/>
            <person name="Liu S."/>
            <person name="Hsing Y."/>
            <person name="Raghuvanshi S."/>
            <person name="Mohanty A."/>
            <person name="Bharti A.K."/>
            <person name="Gaur A."/>
            <person name="Gupta V."/>
            <person name="Kumar D."/>
            <person name="Ravi V."/>
            <person name="Vij S."/>
            <person name="Kapur A."/>
            <person name="Khurana P."/>
            <person name="Khurana P."/>
            <person name="Khurana J.P."/>
            <person name="Tyagi A.K."/>
            <person name="Gaikwad K."/>
            <person name="Singh A."/>
            <person name="Dalal V."/>
            <person name="Srivastava S."/>
            <person name="Dixit A."/>
            <person name="Pal A.K."/>
            <person name="Ghazi I.A."/>
            <person name="Yadav M."/>
            <person name="Pandit A."/>
            <person name="Bhargava A."/>
            <person name="Sureshbabu K."/>
            <person name="Batra K."/>
            <person name="Sharma T.R."/>
            <person name="Mohapatra T."/>
            <person name="Singh N.K."/>
            <person name="Messing J."/>
            <person name="Nelson A.B."/>
            <person name="Fuks G."/>
            <person name="Kavchok S."/>
            <person name="Keizer G."/>
            <person name="Linton E."/>
            <person name="Llaca V."/>
            <person name="Song R."/>
            <person name="Tanyolac B."/>
            <person name="Young S."/>
            <person name="Ho-Il K."/>
            <person name="Hahn J.H."/>
            <person name="Sangsakoo G."/>
            <person name="Vanavichit A."/>
            <person name="de Mattos Luiz.A.T."/>
            <person name="Zimmer P.D."/>
            <person name="Malone G."/>
            <person name="Dellagostin O."/>
            <person name="de Oliveira A.C."/>
            <person name="Bevan M."/>
            <person name="Bancroft I."/>
            <person name="Minx P."/>
            <person name="Cordum H."/>
            <person name="Wilson R."/>
            <person name="Cheng Z."/>
            <person name="Jin W."/>
            <person name="Jiang J."/>
            <person name="Leong S.A."/>
            <person name="Iwama H."/>
            <person name="Gojobori T."/>
            <person name="Itoh T."/>
            <person name="Niimura Y."/>
            <person name="Fujii Y."/>
            <person name="Habara T."/>
            <person name="Sakai H."/>
            <person name="Sato Y."/>
            <person name="Wilson G."/>
            <person name="Kumar K."/>
            <person name="McCouch S."/>
            <person name="Juretic N."/>
            <person name="Hoen D."/>
            <person name="Wright S."/>
            <person name="Bruskiewich R."/>
            <person name="Bureau T."/>
            <person name="Miyao A."/>
            <person name="Hirochika H."/>
            <person name="Nishikawa T."/>
            <person name="Kadowaki K."/>
            <person name="Sugiura M."/>
            <person name="Burr B."/>
            <person name="Sasaki T."/>
        </authorList>
    </citation>
    <scope>NUCLEOTIDE SEQUENCE [LARGE SCALE GENOMIC DNA]</scope>
    <source>
        <strain evidence="2">cv. Nipponbare</strain>
    </source>
</reference>
<sequence length="84" mass="10351">DEPPWRPPSLLPTRSPSWHCQRWRRRRPAPLHREDGYEWHEIDIQGRGCNEEVHPWTLPDRCVRWMRARRESRSWSRKDPISLC</sequence>
<evidence type="ECO:0000313" key="2">
    <source>
        <dbReference type="Proteomes" id="UP000000763"/>
    </source>
</evidence>
<organism evidence="1 2">
    <name type="scientific">Oryza sativa subsp. japonica</name>
    <name type="common">Rice</name>
    <dbReference type="NCBI Taxonomy" id="39947"/>
    <lineage>
        <taxon>Eukaryota</taxon>
        <taxon>Viridiplantae</taxon>
        <taxon>Streptophyta</taxon>
        <taxon>Embryophyta</taxon>
        <taxon>Tracheophyta</taxon>
        <taxon>Spermatophyta</taxon>
        <taxon>Magnoliopsida</taxon>
        <taxon>Liliopsida</taxon>
        <taxon>Poales</taxon>
        <taxon>Poaceae</taxon>
        <taxon>BOP clade</taxon>
        <taxon>Oryzoideae</taxon>
        <taxon>Oryzeae</taxon>
        <taxon>Oryzinae</taxon>
        <taxon>Oryza</taxon>
        <taxon>Oryza sativa</taxon>
    </lineage>
</organism>
<name>C7J7Y8_ORYSJ</name>
<evidence type="ECO:0000313" key="1">
    <source>
        <dbReference type="EMBL" id="BAH94753.1"/>
    </source>
</evidence>
<protein>
    <submittedName>
        <fullName evidence="1">Os10g0149700 protein</fullName>
    </submittedName>
</protein>